<feature type="signal peptide" evidence="1">
    <location>
        <begin position="1"/>
        <end position="27"/>
    </location>
</feature>
<keyword evidence="4" id="KW-1185">Reference proteome</keyword>
<proteinExistence type="predicted"/>
<dbReference type="Gene3D" id="2.40.128.270">
    <property type="match status" value="1"/>
</dbReference>
<dbReference type="RefSeq" id="WP_279524931.1">
    <property type="nucleotide sequence ID" value="NZ_JARVII010000025.1"/>
</dbReference>
<dbReference type="AlphaFoldDB" id="A0AAW6RR10"/>
<organism evidence="3 4">
    <name type="scientific">Ottowia cancrivicina</name>
    <dbReference type="NCBI Taxonomy" id="3040346"/>
    <lineage>
        <taxon>Bacteria</taxon>
        <taxon>Pseudomonadati</taxon>
        <taxon>Pseudomonadota</taxon>
        <taxon>Betaproteobacteria</taxon>
        <taxon>Burkholderiales</taxon>
        <taxon>Comamonadaceae</taxon>
        <taxon>Ottowia</taxon>
    </lineage>
</organism>
<dbReference type="Pfam" id="PF03724">
    <property type="entry name" value="META"/>
    <property type="match status" value="1"/>
</dbReference>
<evidence type="ECO:0000313" key="4">
    <source>
        <dbReference type="Proteomes" id="UP001237156"/>
    </source>
</evidence>
<dbReference type="PANTHER" id="PTHR35535:SF1">
    <property type="entry name" value="HEAT SHOCK PROTEIN HSLJ"/>
    <property type="match status" value="1"/>
</dbReference>
<evidence type="ECO:0000259" key="2">
    <source>
        <dbReference type="Pfam" id="PF03724"/>
    </source>
</evidence>
<keyword evidence="1" id="KW-0732">Signal</keyword>
<feature type="domain" description="DUF306" evidence="2">
    <location>
        <begin position="52"/>
        <end position="151"/>
    </location>
</feature>
<reference evidence="3 4" key="1">
    <citation type="submission" date="2023-04" db="EMBL/GenBank/DDBJ databases">
        <title>Ottowia paracancer sp. nov., isolated from human stomach.</title>
        <authorList>
            <person name="Song Y."/>
        </authorList>
    </citation>
    <scope>NUCLEOTIDE SEQUENCE [LARGE SCALE GENOMIC DNA]</scope>
    <source>
        <strain evidence="3 4">10c7w1</strain>
    </source>
</reference>
<evidence type="ECO:0000313" key="3">
    <source>
        <dbReference type="EMBL" id="MDG9700150.1"/>
    </source>
</evidence>
<dbReference type="InterPro" id="IPR005184">
    <property type="entry name" value="DUF306_Meta_HslJ"/>
</dbReference>
<evidence type="ECO:0000256" key="1">
    <source>
        <dbReference type="SAM" id="SignalP"/>
    </source>
</evidence>
<dbReference type="InterPro" id="IPR038670">
    <property type="entry name" value="HslJ-like_sf"/>
</dbReference>
<gene>
    <name evidence="3" type="ORF">QB898_10600</name>
</gene>
<accession>A0AAW6RR10</accession>
<dbReference type="PROSITE" id="PS51257">
    <property type="entry name" value="PROKAR_LIPOPROTEIN"/>
    <property type="match status" value="1"/>
</dbReference>
<dbReference type="Proteomes" id="UP001237156">
    <property type="component" value="Unassembled WGS sequence"/>
</dbReference>
<dbReference type="EMBL" id="JARVII010000025">
    <property type="protein sequence ID" value="MDG9700150.1"/>
    <property type="molecule type" value="Genomic_DNA"/>
</dbReference>
<name>A0AAW6RR10_9BURK</name>
<comment type="caution">
    <text evidence="3">The sequence shown here is derived from an EMBL/GenBank/DDBJ whole genome shotgun (WGS) entry which is preliminary data.</text>
</comment>
<sequence length="185" mass="20327">MFRRMISPNWKTLAVCCGAWAACASMAQPVQMTPQAAPARQQAAELLAPGQQALTAWRWRLQAVRGKDRAWFTRAAAALSEPVVLRFDEAAVSVAAPCNQLRGRYLLSGERMLIEPLMGTKKGCADARLMALEDRLEQILPTVKDWRLQTARQQSGQPAATLRLRFINGSEWLLQGEPAGAPGSL</sequence>
<dbReference type="PANTHER" id="PTHR35535">
    <property type="entry name" value="HEAT SHOCK PROTEIN HSLJ"/>
    <property type="match status" value="1"/>
</dbReference>
<protein>
    <submittedName>
        <fullName evidence="3">META domain-containing protein</fullName>
    </submittedName>
</protein>
<feature type="chain" id="PRO_5043745277" evidence="1">
    <location>
        <begin position="28"/>
        <end position="185"/>
    </location>
</feature>
<dbReference type="InterPro" id="IPR053147">
    <property type="entry name" value="Hsp_HslJ-like"/>
</dbReference>